<feature type="transmembrane region" description="Helical" evidence="5">
    <location>
        <begin position="20"/>
        <end position="37"/>
    </location>
</feature>
<accession>V5FUT2</accession>
<keyword evidence="4 5" id="KW-0472">Membrane</keyword>
<organism evidence="7 8">
    <name type="scientific">Byssochlamys spectabilis (strain No. 5 / NBRC 109023)</name>
    <name type="common">Paecilomyces variotii</name>
    <dbReference type="NCBI Taxonomy" id="1356009"/>
    <lineage>
        <taxon>Eukaryota</taxon>
        <taxon>Fungi</taxon>
        <taxon>Dikarya</taxon>
        <taxon>Ascomycota</taxon>
        <taxon>Pezizomycotina</taxon>
        <taxon>Eurotiomycetes</taxon>
        <taxon>Eurotiomycetidae</taxon>
        <taxon>Eurotiales</taxon>
        <taxon>Thermoascaceae</taxon>
        <taxon>Paecilomyces</taxon>
    </lineage>
</organism>
<evidence type="ECO:0000256" key="3">
    <source>
        <dbReference type="ARBA" id="ARBA00022989"/>
    </source>
</evidence>
<gene>
    <name evidence="7" type="ORF">PVAR5_2066</name>
</gene>
<protein>
    <recommendedName>
        <fullName evidence="6">Major facilitator superfamily (MFS) profile domain-containing protein</fullName>
    </recommendedName>
</protein>
<feature type="transmembrane region" description="Helical" evidence="5">
    <location>
        <begin position="436"/>
        <end position="456"/>
    </location>
</feature>
<dbReference type="PROSITE" id="PS50850">
    <property type="entry name" value="MFS"/>
    <property type="match status" value="1"/>
</dbReference>
<keyword evidence="3 5" id="KW-1133">Transmembrane helix</keyword>
<evidence type="ECO:0000256" key="1">
    <source>
        <dbReference type="ARBA" id="ARBA00004141"/>
    </source>
</evidence>
<dbReference type="eggNOG" id="ENOG502SHX7">
    <property type="taxonomic scope" value="Eukaryota"/>
</dbReference>
<dbReference type="EMBL" id="BAUL01000057">
    <property type="protein sequence ID" value="GAD93456.1"/>
    <property type="molecule type" value="Genomic_DNA"/>
</dbReference>
<evidence type="ECO:0000256" key="2">
    <source>
        <dbReference type="ARBA" id="ARBA00022692"/>
    </source>
</evidence>
<dbReference type="InterPro" id="IPR036259">
    <property type="entry name" value="MFS_trans_sf"/>
</dbReference>
<reference evidence="8" key="1">
    <citation type="journal article" date="2014" name="Genome Announc.">
        <title>Draft genome sequence of the formaldehyde-resistant fungus Byssochlamys spectabilis No. 5 (anamorph Paecilomyces variotii No. 5) (NBRC109023).</title>
        <authorList>
            <person name="Oka T."/>
            <person name="Ekino K."/>
            <person name="Fukuda K."/>
            <person name="Nomura Y."/>
        </authorList>
    </citation>
    <scope>NUCLEOTIDE SEQUENCE [LARGE SCALE GENOMIC DNA]</scope>
    <source>
        <strain evidence="8">No. 5 / NBRC 109023</strain>
    </source>
</reference>
<evidence type="ECO:0000313" key="7">
    <source>
        <dbReference type="EMBL" id="GAD93456.1"/>
    </source>
</evidence>
<dbReference type="PANTHER" id="PTHR23507">
    <property type="entry name" value="ZGC:174356"/>
    <property type="match status" value="1"/>
</dbReference>
<dbReference type="Pfam" id="PF07690">
    <property type="entry name" value="MFS_1"/>
    <property type="match status" value="1"/>
</dbReference>
<dbReference type="PANTHER" id="PTHR23507:SF1">
    <property type="entry name" value="FI18259P1-RELATED"/>
    <property type="match status" value="1"/>
</dbReference>
<dbReference type="InterPro" id="IPR020846">
    <property type="entry name" value="MFS_dom"/>
</dbReference>
<dbReference type="HOGENOM" id="CLU_013756_4_1_1"/>
<dbReference type="Gene3D" id="1.20.1250.20">
    <property type="entry name" value="MFS general substrate transporter like domains"/>
    <property type="match status" value="1"/>
</dbReference>
<sequence length="478" mass="51952">MTGRIRSVLDRTKKQRGVMVLNSLLIFFTNFAIFLSVPPQTKIFENIICRKMYGDSALHPHPGDDDRCRGALVQSELARINGWKTTSEALPSILLSVAYGTLADRIGRKPCLQLCTLGMLLSEVWTRVVCIWSDTLPLRLVWVSGLLRAIGGGEPVIDSIMCVMVMDVFEEHNRAVALLRLHSVFIVAKILAAPTTAAMMALGSPWTPFLLSLGMIFIAQLLSFLLPETLGYAEMQDPDGNKIRKGIAATNGNLMQKLAQSTRFIVENRNTAPIIIVNLMASITKSSNYFLLQYSSAKYEWSYSLSSLVLTIREVSSLATYLILMPAASAAVRRASCDSVTAQDKRLCQASGLLNVFGFFSVAAAGTPVLYMLALVFLSLGSGFDTAMSSFSTSLVLPHQIASLHSVAATAKSIGGLIAGPLFAQLMQVGLGLDRTWLGVPYIAAGVFFVAALLALSCIRIQSRNLDEAEQPFLQTDV</sequence>
<dbReference type="InParanoid" id="V5FUT2"/>
<comment type="subcellular location">
    <subcellularLocation>
        <location evidence="1">Membrane</location>
        <topology evidence="1">Multi-pass membrane protein</topology>
    </subcellularLocation>
</comment>
<dbReference type="InterPro" id="IPR011701">
    <property type="entry name" value="MFS"/>
</dbReference>
<evidence type="ECO:0000313" key="8">
    <source>
        <dbReference type="Proteomes" id="UP000018001"/>
    </source>
</evidence>
<feature type="transmembrane region" description="Helical" evidence="5">
    <location>
        <begin position="353"/>
        <end position="381"/>
    </location>
</feature>
<proteinExistence type="predicted"/>
<feature type="transmembrane region" description="Helical" evidence="5">
    <location>
        <begin position="209"/>
        <end position="226"/>
    </location>
</feature>
<dbReference type="GO" id="GO:0016020">
    <property type="term" value="C:membrane"/>
    <property type="evidence" value="ECO:0007669"/>
    <property type="project" value="UniProtKB-SubCell"/>
</dbReference>
<dbReference type="SUPFAM" id="SSF103473">
    <property type="entry name" value="MFS general substrate transporter"/>
    <property type="match status" value="1"/>
</dbReference>
<keyword evidence="8" id="KW-1185">Reference proteome</keyword>
<dbReference type="GO" id="GO:0022857">
    <property type="term" value="F:transmembrane transporter activity"/>
    <property type="evidence" value="ECO:0007669"/>
    <property type="project" value="InterPro"/>
</dbReference>
<evidence type="ECO:0000256" key="4">
    <source>
        <dbReference type="ARBA" id="ARBA00023136"/>
    </source>
</evidence>
<keyword evidence="2 5" id="KW-0812">Transmembrane</keyword>
<evidence type="ECO:0000259" key="6">
    <source>
        <dbReference type="PROSITE" id="PS50850"/>
    </source>
</evidence>
<evidence type="ECO:0000256" key="5">
    <source>
        <dbReference type="SAM" id="Phobius"/>
    </source>
</evidence>
<comment type="caution">
    <text evidence="7">The sequence shown here is derived from an EMBL/GenBank/DDBJ whole genome shotgun (WGS) entry which is preliminary data.</text>
</comment>
<feature type="domain" description="Major facilitator superfamily (MFS) profile" evidence="6">
    <location>
        <begin position="18"/>
        <end position="464"/>
    </location>
</feature>
<dbReference type="AlphaFoldDB" id="V5FUT2"/>
<dbReference type="OrthoDB" id="194139at2759"/>
<dbReference type="Proteomes" id="UP000018001">
    <property type="component" value="Unassembled WGS sequence"/>
</dbReference>
<name>V5FUT2_BYSSN</name>